<dbReference type="PATRIC" id="fig|1046596.6.peg.1166"/>
<protein>
    <submittedName>
        <fullName evidence="1">Uncharacterized protein</fullName>
    </submittedName>
</protein>
<evidence type="ECO:0000313" key="2">
    <source>
        <dbReference type="Proteomes" id="UP000050898"/>
    </source>
</evidence>
<dbReference type="AlphaFoldDB" id="A0A0R2E1I8"/>
<dbReference type="EMBL" id="AYYH01000027">
    <property type="protein sequence ID" value="KRN09363.1"/>
    <property type="molecule type" value="Genomic_DNA"/>
</dbReference>
<organism evidence="1 2">
    <name type="scientific">Liquorilactobacillus mali KCTC 3596 = DSM 20444</name>
    <dbReference type="NCBI Taxonomy" id="1046596"/>
    <lineage>
        <taxon>Bacteria</taxon>
        <taxon>Bacillati</taxon>
        <taxon>Bacillota</taxon>
        <taxon>Bacilli</taxon>
        <taxon>Lactobacillales</taxon>
        <taxon>Lactobacillaceae</taxon>
        <taxon>Liquorilactobacillus</taxon>
    </lineage>
</organism>
<proteinExistence type="predicted"/>
<accession>A0A0R2E1I8</accession>
<dbReference type="Proteomes" id="UP000050898">
    <property type="component" value="Unassembled WGS sequence"/>
</dbReference>
<comment type="caution">
    <text evidence="1">The sequence shown here is derived from an EMBL/GenBank/DDBJ whole genome shotgun (WGS) entry which is preliminary data.</text>
</comment>
<gene>
    <name evidence="1" type="ORF">FD00_GL001086</name>
</gene>
<keyword evidence="2" id="KW-1185">Reference proteome</keyword>
<sequence>MKRFIVFITITLLIGVSFIGIKQHIISDSSNITIVKKKYRNITKVSSNNKARYEEIEREESIKNAHDESILRYAHEVENLDMNTLNRRFHSSWSNDDMGLVGYMMNRIGYRNFNLSSFIKGGQLIFYSQSDVGDIYVYGSQENPQYLAMKMDGDNVLMLVSGKIKIVDSNVVPNEVIKLN</sequence>
<dbReference type="RefSeq" id="WP_010078291.1">
    <property type="nucleotide sequence ID" value="NZ_AYYH01000027.1"/>
</dbReference>
<evidence type="ECO:0000313" key="1">
    <source>
        <dbReference type="EMBL" id="KRN09363.1"/>
    </source>
</evidence>
<reference evidence="1 2" key="1">
    <citation type="journal article" date="2015" name="Genome Announc.">
        <title>Expanding the biotechnology potential of lactobacilli through comparative genomics of 213 strains and associated genera.</title>
        <authorList>
            <person name="Sun Z."/>
            <person name="Harris H.M."/>
            <person name="McCann A."/>
            <person name="Guo C."/>
            <person name="Argimon S."/>
            <person name="Zhang W."/>
            <person name="Yang X."/>
            <person name="Jeffery I.B."/>
            <person name="Cooney J.C."/>
            <person name="Kagawa T.F."/>
            <person name="Liu W."/>
            <person name="Song Y."/>
            <person name="Salvetti E."/>
            <person name="Wrobel A."/>
            <person name="Rasinkangas P."/>
            <person name="Parkhill J."/>
            <person name="Rea M.C."/>
            <person name="O'Sullivan O."/>
            <person name="Ritari J."/>
            <person name="Douillard F.P."/>
            <person name="Paul Ross R."/>
            <person name="Yang R."/>
            <person name="Briner A.E."/>
            <person name="Felis G.E."/>
            <person name="de Vos W.M."/>
            <person name="Barrangou R."/>
            <person name="Klaenhammer T.R."/>
            <person name="Caufield P.W."/>
            <person name="Cui Y."/>
            <person name="Zhang H."/>
            <person name="O'Toole P.W."/>
        </authorList>
    </citation>
    <scope>NUCLEOTIDE SEQUENCE [LARGE SCALE GENOMIC DNA]</scope>
    <source>
        <strain evidence="1 2">DSM 20444</strain>
    </source>
</reference>
<name>A0A0R2E1I8_9LACO</name>